<keyword evidence="7 8" id="KW-0472">Membrane</keyword>
<feature type="transmembrane region" description="Helical" evidence="8">
    <location>
        <begin position="152"/>
        <end position="168"/>
    </location>
</feature>
<comment type="subcellular location">
    <subcellularLocation>
        <location evidence="1">Cell membrane</location>
        <topology evidence="1">Multi-pass membrane protein</topology>
    </subcellularLocation>
</comment>
<feature type="transmembrane region" description="Helical" evidence="8">
    <location>
        <begin position="105"/>
        <end position="121"/>
    </location>
</feature>
<dbReference type="EMBL" id="SJPV01000001">
    <property type="protein sequence ID" value="TWU41829.1"/>
    <property type="molecule type" value="Genomic_DNA"/>
</dbReference>
<evidence type="ECO:0000256" key="4">
    <source>
        <dbReference type="ARBA" id="ARBA00022679"/>
    </source>
</evidence>
<keyword evidence="5 8" id="KW-0812">Transmembrane</keyword>
<evidence type="ECO:0000313" key="10">
    <source>
        <dbReference type="EMBL" id="TWU41829.1"/>
    </source>
</evidence>
<feature type="transmembrane region" description="Helical" evidence="8">
    <location>
        <begin position="174"/>
        <end position="190"/>
    </location>
</feature>
<organism evidence="10 11">
    <name type="scientific">Novipirellula artificiosorum</name>
    <dbReference type="NCBI Taxonomy" id="2528016"/>
    <lineage>
        <taxon>Bacteria</taxon>
        <taxon>Pseudomonadati</taxon>
        <taxon>Planctomycetota</taxon>
        <taxon>Planctomycetia</taxon>
        <taxon>Pirellulales</taxon>
        <taxon>Pirellulaceae</taxon>
        <taxon>Novipirellula</taxon>
    </lineage>
</organism>
<feature type="transmembrane region" description="Helical" evidence="8">
    <location>
        <begin position="70"/>
        <end position="93"/>
    </location>
</feature>
<feature type="transmembrane region" description="Helical" evidence="8">
    <location>
        <begin position="302"/>
        <end position="320"/>
    </location>
</feature>
<accession>A0A5C6E3Q1</accession>
<gene>
    <name evidence="10" type="ORF">Poly41_01210</name>
</gene>
<feature type="domain" description="Glycosyltransferase RgtA/B/C/D-like" evidence="9">
    <location>
        <begin position="55"/>
        <end position="216"/>
    </location>
</feature>
<comment type="caution">
    <text evidence="10">The sequence shown here is derived from an EMBL/GenBank/DDBJ whole genome shotgun (WGS) entry which is preliminary data.</text>
</comment>
<keyword evidence="2" id="KW-1003">Cell membrane</keyword>
<feature type="transmembrane region" description="Helical" evidence="8">
    <location>
        <begin position="326"/>
        <end position="344"/>
    </location>
</feature>
<evidence type="ECO:0000259" key="9">
    <source>
        <dbReference type="Pfam" id="PF13231"/>
    </source>
</evidence>
<feature type="transmembrane region" description="Helical" evidence="8">
    <location>
        <begin position="356"/>
        <end position="377"/>
    </location>
</feature>
<dbReference type="GO" id="GO:0009103">
    <property type="term" value="P:lipopolysaccharide biosynthetic process"/>
    <property type="evidence" value="ECO:0007669"/>
    <property type="project" value="UniProtKB-ARBA"/>
</dbReference>
<evidence type="ECO:0000256" key="7">
    <source>
        <dbReference type="ARBA" id="ARBA00023136"/>
    </source>
</evidence>
<evidence type="ECO:0000256" key="2">
    <source>
        <dbReference type="ARBA" id="ARBA00022475"/>
    </source>
</evidence>
<dbReference type="AlphaFoldDB" id="A0A5C6E3Q1"/>
<dbReference type="RefSeq" id="WP_146523994.1">
    <property type="nucleotide sequence ID" value="NZ_SJPV01000001.1"/>
</dbReference>
<dbReference type="PANTHER" id="PTHR33908:SF11">
    <property type="entry name" value="MEMBRANE PROTEIN"/>
    <property type="match status" value="1"/>
</dbReference>
<feature type="transmembrane region" description="Helical" evidence="8">
    <location>
        <begin position="250"/>
        <end position="270"/>
    </location>
</feature>
<dbReference type="PANTHER" id="PTHR33908">
    <property type="entry name" value="MANNOSYLTRANSFERASE YKCB-RELATED"/>
    <property type="match status" value="1"/>
</dbReference>
<dbReference type="InterPro" id="IPR038731">
    <property type="entry name" value="RgtA/B/C-like"/>
</dbReference>
<reference evidence="10 11" key="1">
    <citation type="submission" date="2019-02" db="EMBL/GenBank/DDBJ databases">
        <title>Deep-cultivation of Planctomycetes and their phenomic and genomic characterization uncovers novel biology.</title>
        <authorList>
            <person name="Wiegand S."/>
            <person name="Jogler M."/>
            <person name="Boedeker C."/>
            <person name="Pinto D."/>
            <person name="Vollmers J."/>
            <person name="Rivas-Marin E."/>
            <person name="Kohn T."/>
            <person name="Peeters S.H."/>
            <person name="Heuer A."/>
            <person name="Rast P."/>
            <person name="Oberbeckmann S."/>
            <person name="Bunk B."/>
            <person name="Jeske O."/>
            <person name="Meyerdierks A."/>
            <person name="Storesund J.E."/>
            <person name="Kallscheuer N."/>
            <person name="Luecker S."/>
            <person name="Lage O.M."/>
            <person name="Pohl T."/>
            <person name="Merkel B.J."/>
            <person name="Hornburger P."/>
            <person name="Mueller R.-W."/>
            <person name="Bruemmer F."/>
            <person name="Labrenz M."/>
            <person name="Spormann A.M."/>
            <person name="Op Den Camp H."/>
            <person name="Overmann J."/>
            <person name="Amann R."/>
            <person name="Jetten M.S.M."/>
            <person name="Mascher T."/>
            <person name="Medema M.H."/>
            <person name="Devos D.P."/>
            <person name="Kaster A.-K."/>
            <person name="Ovreas L."/>
            <person name="Rohde M."/>
            <person name="Galperin M.Y."/>
            <person name="Jogler C."/>
        </authorList>
    </citation>
    <scope>NUCLEOTIDE SEQUENCE [LARGE SCALE GENOMIC DNA]</scope>
    <source>
        <strain evidence="10 11">Poly41</strain>
    </source>
</reference>
<dbReference type="GO" id="GO:0005886">
    <property type="term" value="C:plasma membrane"/>
    <property type="evidence" value="ECO:0007669"/>
    <property type="project" value="UniProtKB-SubCell"/>
</dbReference>
<keyword evidence="11" id="KW-1185">Reference proteome</keyword>
<dbReference type="InterPro" id="IPR050297">
    <property type="entry name" value="LipidA_mod_glycosyltrf_83"/>
</dbReference>
<evidence type="ECO:0000313" key="11">
    <source>
        <dbReference type="Proteomes" id="UP000319143"/>
    </source>
</evidence>
<feature type="transmembrane region" description="Helical" evidence="8">
    <location>
        <begin position="199"/>
        <end position="218"/>
    </location>
</feature>
<protein>
    <submittedName>
        <fullName evidence="10">Dolichyl-phosphate-mannose-protein mannosyltransferase</fullName>
    </submittedName>
</protein>
<evidence type="ECO:0000256" key="5">
    <source>
        <dbReference type="ARBA" id="ARBA00022692"/>
    </source>
</evidence>
<keyword evidence="4 10" id="KW-0808">Transferase</keyword>
<evidence type="ECO:0000256" key="6">
    <source>
        <dbReference type="ARBA" id="ARBA00022989"/>
    </source>
</evidence>
<feature type="transmembrane region" description="Helical" evidence="8">
    <location>
        <begin position="127"/>
        <end position="145"/>
    </location>
</feature>
<keyword evidence="6 8" id="KW-1133">Transmembrane helix</keyword>
<evidence type="ECO:0000256" key="3">
    <source>
        <dbReference type="ARBA" id="ARBA00022676"/>
    </source>
</evidence>
<keyword evidence="3 10" id="KW-0328">Glycosyltransferase</keyword>
<dbReference type="Pfam" id="PF13231">
    <property type="entry name" value="PMT_2"/>
    <property type="match status" value="1"/>
</dbReference>
<sequence length="534" mass="60456">MADWISQHRYRFLIVVCVYFAIHVLVRVSVSSSLDFDETEQVFLSQWTLLGYNSQPPLYTWMQQGLFRVLGYNVFSLALLKNSLLLLTYVTVFELVRKTTDNTKLAVLASLGMLTIPQIAYESHRDLSHTVSVTLATAALMYCVVSVEKCDRLFWYLAIGVTSAFGMMSKYNFAIILVAIAISAITIPSYRRRLLDWRLGWSLLVGLLFIAPHSVWMLNHPLLVSSKTVKTLTTDQSIHWLANVGSGMQALVLSTLACCAVTLAVFTIAYRDSIIGYFRDRDETAMESIASFRPTALLIERFFLVIAMALVLLVLSGQALEFRNRWIQPFVCLLPAYLVLRFGGIGIADRVGFQRMVLTSVLLMVFVLSAVSSRPLLARFRQKYLLLNVPFDSFAETMRDRCGYDPELIITPNMRIAGNMKMQFPTSLVLSMDTPYLLGRDLSPERIRRRSNRTVVVTDFADPGSLERLADFTYQTLQQDSESVCWQTIGHPYLHGDPESRSEFTFARLDDPLRHVGPVESTASVSDRIPPTRR</sequence>
<evidence type="ECO:0000256" key="8">
    <source>
        <dbReference type="SAM" id="Phobius"/>
    </source>
</evidence>
<evidence type="ECO:0000256" key="1">
    <source>
        <dbReference type="ARBA" id="ARBA00004651"/>
    </source>
</evidence>
<dbReference type="GO" id="GO:0016763">
    <property type="term" value="F:pentosyltransferase activity"/>
    <property type="evidence" value="ECO:0007669"/>
    <property type="project" value="TreeGrafter"/>
</dbReference>
<proteinExistence type="predicted"/>
<dbReference type="OrthoDB" id="9153955at2"/>
<dbReference type="Proteomes" id="UP000319143">
    <property type="component" value="Unassembled WGS sequence"/>
</dbReference>
<feature type="transmembrane region" description="Helical" evidence="8">
    <location>
        <begin position="12"/>
        <end position="30"/>
    </location>
</feature>
<name>A0A5C6E3Q1_9BACT</name>